<accession>A0A7X3LRF9</accession>
<evidence type="ECO:0000313" key="3">
    <source>
        <dbReference type="EMBL" id="MXN63725.1"/>
    </source>
</evidence>
<name>A0A7X3LRF9_9HYPH</name>
<organism evidence="3 4">
    <name type="scientific">Stappia sediminis</name>
    <dbReference type="NCBI Taxonomy" id="2692190"/>
    <lineage>
        <taxon>Bacteria</taxon>
        <taxon>Pseudomonadati</taxon>
        <taxon>Pseudomonadota</taxon>
        <taxon>Alphaproteobacteria</taxon>
        <taxon>Hyphomicrobiales</taxon>
        <taxon>Stappiaceae</taxon>
        <taxon>Stappia</taxon>
    </lineage>
</organism>
<keyword evidence="1" id="KW-0175">Coiled coil</keyword>
<evidence type="ECO:0008006" key="5">
    <source>
        <dbReference type="Google" id="ProtNLM"/>
    </source>
</evidence>
<evidence type="ECO:0000256" key="2">
    <source>
        <dbReference type="SAM" id="MobiDB-lite"/>
    </source>
</evidence>
<keyword evidence="4" id="KW-1185">Reference proteome</keyword>
<dbReference type="EMBL" id="WUMV01000001">
    <property type="protein sequence ID" value="MXN63725.1"/>
    <property type="molecule type" value="Genomic_DNA"/>
</dbReference>
<gene>
    <name evidence="3" type="ORF">GR183_02310</name>
</gene>
<dbReference type="Proteomes" id="UP000433101">
    <property type="component" value="Unassembled WGS sequence"/>
</dbReference>
<protein>
    <recommendedName>
        <fullName evidence="5">Flagellar motility protein MotE, a chaperone for MotC folding</fullName>
    </recommendedName>
</protein>
<evidence type="ECO:0000313" key="4">
    <source>
        <dbReference type="Proteomes" id="UP000433101"/>
    </source>
</evidence>
<feature type="coiled-coil region" evidence="1">
    <location>
        <begin position="133"/>
        <end position="167"/>
    </location>
</feature>
<comment type="caution">
    <text evidence="3">The sequence shown here is derived from an EMBL/GenBank/DDBJ whole genome shotgun (WGS) entry which is preliminary data.</text>
</comment>
<feature type="region of interest" description="Disordered" evidence="2">
    <location>
        <begin position="42"/>
        <end position="87"/>
    </location>
</feature>
<dbReference type="RefSeq" id="WP_160773960.1">
    <property type="nucleotide sequence ID" value="NZ_WUMV01000001.1"/>
</dbReference>
<proteinExistence type="predicted"/>
<dbReference type="SUPFAM" id="SSF158791">
    <property type="entry name" value="MgtE N-terminal domain-like"/>
    <property type="match status" value="1"/>
</dbReference>
<reference evidence="3 4" key="1">
    <citation type="submission" date="2019-12" db="EMBL/GenBank/DDBJ databases">
        <authorList>
            <person name="Li M."/>
        </authorList>
    </citation>
    <scope>NUCLEOTIDE SEQUENCE [LARGE SCALE GENOMIC DNA]</scope>
    <source>
        <strain evidence="3 4">GBMRC 2046</strain>
    </source>
</reference>
<feature type="compositionally biased region" description="Polar residues" evidence="2">
    <location>
        <begin position="42"/>
        <end position="59"/>
    </location>
</feature>
<dbReference type="AlphaFoldDB" id="A0A7X3LRF9"/>
<evidence type="ECO:0000256" key="1">
    <source>
        <dbReference type="SAM" id="Coils"/>
    </source>
</evidence>
<sequence length="252" mass="27454">MKLRLIPALVVSAVALLVLKLIGLSVDGAYVISPVQTAAAQQSSADINTAQPKAATTSGADAGKPDQPAAPEKAPKGEDAVLPPAFDAFGENGRQPLEIGGSPAERKVLESLSERRRDLDSRERKFDLREQLLKATEDRIDEKIKSLEEAETRIKGLEDQKKKKQEEKLNDVVLMYESMRAKDAARIFSRLDMNILVRVASQMKPRKMADVMAEMEADAAERLTIALASGALRAAEPEMAEAKPELPKIQGN</sequence>